<evidence type="ECO:0000256" key="1">
    <source>
        <dbReference type="SAM" id="MobiDB-lite"/>
    </source>
</evidence>
<protein>
    <submittedName>
        <fullName evidence="3">Uncharacterized protein</fullName>
    </submittedName>
</protein>
<proteinExistence type="predicted"/>
<feature type="region of interest" description="Disordered" evidence="1">
    <location>
        <begin position="1"/>
        <end position="33"/>
    </location>
</feature>
<evidence type="ECO:0000313" key="2">
    <source>
        <dbReference type="Proteomes" id="UP000887565"/>
    </source>
</evidence>
<name>A0A915JJF7_ROMCU</name>
<dbReference type="WBParaSite" id="nRc.2.0.1.t26304-RA">
    <property type="protein sequence ID" value="nRc.2.0.1.t26304-RA"/>
    <property type="gene ID" value="nRc.2.0.1.g26304"/>
</dbReference>
<dbReference type="Proteomes" id="UP000887565">
    <property type="component" value="Unplaced"/>
</dbReference>
<keyword evidence="2" id="KW-1185">Reference proteome</keyword>
<reference evidence="3" key="1">
    <citation type="submission" date="2022-11" db="UniProtKB">
        <authorList>
            <consortium name="WormBaseParasite"/>
        </authorList>
    </citation>
    <scope>IDENTIFICATION</scope>
</reference>
<feature type="compositionally biased region" description="Basic and acidic residues" evidence="1">
    <location>
        <begin position="1"/>
        <end position="24"/>
    </location>
</feature>
<evidence type="ECO:0000313" key="3">
    <source>
        <dbReference type="WBParaSite" id="nRc.2.0.1.t26304-RA"/>
    </source>
</evidence>
<organism evidence="2 3">
    <name type="scientific">Romanomermis culicivorax</name>
    <name type="common">Nematode worm</name>
    <dbReference type="NCBI Taxonomy" id="13658"/>
    <lineage>
        <taxon>Eukaryota</taxon>
        <taxon>Metazoa</taxon>
        <taxon>Ecdysozoa</taxon>
        <taxon>Nematoda</taxon>
        <taxon>Enoplea</taxon>
        <taxon>Dorylaimia</taxon>
        <taxon>Mermithida</taxon>
        <taxon>Mermithoidea</taxon>
        <taxon>Mermithidae</taxon>
        <taxon>Romanomermis</taxon>
    </lineage>
</organism>
<dbReference type="AlphaFoldDB" id="A0A915JJF7"/>
<sequence length="211" mass="23225">MAEVKPEEASKGAFSDPKEAKETSNTKTKNRTRNSIIRISSGLADAVEASKAKTEAKMEVIPEVNKARGDTIEEGLEEAIDVAGSSILIILVDVKLENECPMTLLFCSGCKITNEIAKFAFCFDKARFILLLGEQIYAEHVRQASPSTAPSMLAVLVKYVNRKLKRFHINFDKHIAVLCCLRMVRASASERDCAIDDLLVPMSMSSVEVIV</sequence>
<accession>A0A915JJF7</accession>